<sequence>MAAEKLRDLTQPIDVPLLDATVAAFYGTGSKLERSAADSILRDLQNNPDMWLQVMHILQNTQNLNTKFFA</sequence>
<dbReference type="Gene3D" id="1.25.10.10">
    <property type="entry name" value="Leucine-rich Repeat Variant"/>
    <property type="match status" value="1"/>
</dbReference>
<dbReference type="GO" id="GO:0006886">
    <property type="term" value="P:intracellular protein transport"/>
    <property type="evidence" value="ECO:0007669"/>
    <property type="project" value="InterPro"/>
</dbReference>
<dbReference type="Proteomes" id="UP000265520">
    <property type="component" value="Unassembled WGS sequence"/>
</dbReference>
<reference evidence="2 3" key="1">
    <citation type="journal article" date="2018" name="Front. Plant Sci.">
        <title>Red Clover (Trifolium pratense) and Zigzag Clover (T. medium) - A Picture of Genomic Similarities and Differences.</title>
        <authorList>
            <person name="Dluhosova J."/>
            <person name="Istvanek J."/>
            <person name="Nedelnik J."/>
            <person name="Repkova J."/>
        </authorList>
    </citation>
    <scope>NUCLEOTIDE SEQUENCE [LARGE SCALE GENOMIC DNA]</scope>
    <source>
        <strain evidence="3">cv. 10/8</strain>
        <tissue evidence="2">Leaf</tissue>
    </source>
</reference>
<dbReference type="InterPro" id="IPR001494">
    <property type="entry name" value="Importin-beta_N"/>
</dbReference>
<dbReference type="InterPro" id="IPR016024">
    <property type="entry name" value="ARM-type_fold"/>
</dbReference>
<comment type="caution">
    <text evidence="2">The sequence shown here is derived from an EMBL/GenBank/DDBJ whole genome shotgun (WGS) entry which is preliminary data.</text>
</comment>
<evidence type="ECO:0000259" key="1">
    <source>
        <dbReference type="Pfam" id="PF03810"/>
    </source>
</evidence>
<dbReference type="GO" id="GO:0031267">
    <property type="term" value="F:small GTPase binding"/>
    <property type="evidence" value="ECO:0007669"/>
    <property type="project" value="InterPro"/>
</dbReference>
<dbReference type="InterPro" id="IPR011989">
    <property type="entry name" value="ARM-like"/>
</dbReference>
<protein>
    <submittedName>
        <fullName evidence="2">Exportin-1-like</fullName>
    </submittedName>
</protein>
<accession>A0A392QKZ3</accession>
<name>A0A392QKZ3_9FABA</name>
<evidence type="ECO:0000313" key="2">
    <source>
        <dbReference type="EMBL" id="MCI24577.1"/>
    </source>
</evidence>
<dbReference type="AlphaFoldDB" id="A0A392QKZ3"/>
<organism evidence="2 3">
    <name type="scientific">Trifolium medium</name>
    <dbReference type="NCBI Taxonomy" id="97028"/>
    <lineage>
        <taxon>Eukaryota</taxon>
        <taxon>Viridiplantae</taxon>
        <taxon>Streptophyta</taxon>
        <taxon>Embryophyta</taxon>
        <taxon>Tracheophyta</taxon>
        <taxon>Spermatophyta</taxon>
        <taxon>Magnoliopsida</taxon>
        <taxon>eudicotyledons</taxon>
        <taxon>Gunneridae</taxon>
        <taxon>Pentapetalae</taxon>
        <taxon>rosids</taxon>
        <taxon>fabids</taxon>
        <taxon>Fabales</taxon>
        <taxon>Fabaceae</taxon>
        <taxon>Papilionoideae</taxon>
        <taxon>50 kb inversion clade</taxon>
        <taxon>NPAAA clade</taxon>
        <taxon>Hologalegina</taxon>
        <taxon>IRL clade</taxon>
        <taxon>Trifolieae</taxon>
        <taxon>Trifolium</taxon>
    </lineage>
</organism>
<feature type="non-terminal residue" evidence="2">
    <location>
        <position position="70"/>
    </location>
</feature>
<evidence type="ECO:0000313" key="3">
    <source>
        <dbReference type="Proteomes" id="UP000265520"/>
    </source>
</evidence>
<dbReference type="SUPFAM" id="SSF48371">
    <property type="entry name" value="ARM repeat"/>
    <property type="match status" value="1"/>
</dbReference>
<keyword evidence="3" id="KW-1185">Reference proteome</keyword>
<dbReference type="EMBL" id="LXQA010142251">
    <property type="protein sequence ID" value="MCI24577.1"/>
    <property type="molecule type" value="Genomic_DNA"/>
</dbReference>
<dbReference type="Pfam" id="PF03810">
    <property type="entry name" value="IBN_N"/>
    <property type="match status" value="1"/>
</dbReference>
<proteinExistence type="predicted"/>
<feature type="domain" description="Importin N-terminal" evidence="1">
    <location>
        <begin position="38"/>
        <end position="70"/>
    </location>
</feature>